<proteinExistence type="predicted"/>
<keyword evidence="4" id="KW-1185">Reference proteome</keyword>
<accession>A0A0U4C0R6</accession>
<sequence length="142" mass="15566">MNFMFKILIPTLTVFLALGSFSAHAQMADRLSEHPTFNKAAMKESVGPDAVALTREMTKKLHLNEAQILNLLALNRTKLAGLRSINQEYKDDEATRAAKTAELESQFEQECSRVLTPSQLSQLHQGTDHPTTAPSNSGNGLG</sequence>
<gene>
    <name evidence="3" type="ORF">AUC43_14035</name>
</gene>
<feature type="signal peptide" evidence="2">
    <location>
        <begin position="1"/>
        <end position="25"/>
    </location>
</feature>
<dbReference type="Proteomes" id="UP000059542">
    <property type="component" value="Chromosome"/>
</dbReference>
<dbReference type="EMBL" id="CP013909">
    <property type="protein sequence ID" value="ALW86113.1"/>
    <property type="molecule type" value="Genomic_DNA"/>
</dbReference>
<reference evidence="3 4" key="1">
    <citation type="submission" date="2015-12" db="EMBL/GenBank/DDBJ databases">
        <authorList>
            <person name="Shamseldin A."/>
            <person name="Moawad H."/>
            <person name="Abd El-Rahim W.M."/>
            <person name="Sadowsky M.J."/>
        </authorList>
    </citation>
    <scope>NUCLEOTIDE SEQUENCE [LARGE SCALE GENOMIC DNA]</scope>
    <source>
        <strain evidence="3 4">DG5B</strain>
    </source>
</reference>
<protein>
    <recommendedName>
        <fullName evidence="5">DUF4168 domain-containing protein</fullName>
    </recommendedName>
</protein>
<evidence type="ECO:0008006" key="5">
    <source>
        <dbReference type="Google" id="ProtNLM"/>
    </source>
</evidence>
<organism evidence="3 4">
    <name type="scientific">Hymenobacter sedentarius</name>
    <dbReference type="NCBI Taxonomy" id="1411621"/>
    <lineage>
        <taxon>Bacteria</taxon>
        <taxon>Pseudomonadati</taxon>
        <taxon>Bacteroidota</taxon>
        <taxon>Cytophagia</taxon>
        <taxon>Cytophagales</taxon>
        <taxon>Hymenobacteraceae</taxon>
        <taxon>Hymenobacter</taxon>
    </lineage>
</organism>
<feature type="region of interest" description="Disordered" evidence="1">
    <location>
        <begin position="117"/>
        <end position="142"/>
    </location>
</feature>
<dbReference type="KEGG" id="hyg:AUC43_14035"/>
<evidence type="ECO:0000313" key="3">
    <source>
        <dbReference type="EMBL" id="ALW86113.1"/>
    </source>
</evidence>
<dbReference type="AlphaFoldDB" id="A0A0U4C0R6"/>
<evidence type="ECO:0000313" key="4">
    <source>
        <dbReference type="Proteomes" id="UP000059542"/>
    </source>
</evidence>
<name>A0A0U4C0R6_9BACT</name>
<keyword evidence="2" id="KW-0732">Signal</keyword>
<feature type="chain" id="PRO_5006847482" description="DUF4168 domain-containing protein" evidence="2">
    <location>
        <begin position="26"/>
        <end position="142"/>
    </location>
</feature>
<evidence type="ECO:0000256" key="2">
    <source>
        <dbReference type="SAM" id="SignalP"/>
    </source>
</evidence>
<evidence type="ECO:0000256" key="1">
    <source>
        <dbReference type="SAM" id="MobiDB-lite"/>
    </source>
</evidence>